<evidence type="ECO:0000313" key="3">
    <source>
        <dbReference type="Proteomes" id="UP001642409"/>
    </source>
</evidence>
<proteinExistence type="predicted"/>
<evidence type="ECO:0000313" key="2">
    <source>
        <dbReference type="EMBL" id="CAL5986790.1"/>
    </source>
</evidence>
<keyword evidence="3" id="KW-1185">Reference proteome</keyword>
<dbReference type="AlphaFoldDB" id="A0AA86VS94"/>
<evidence type="ECO:0000313" key="1">
    <source>
        <dbReference type="EMBL" id="CAI9975553.1"/>
    </source>
</evidence>
<dbReference type="EMBL" id="CATOUU010001169">
    <property type="protein sequence ID" value="CAI9975553.1"/>
    <property type="molecule type" value="Genomic_DNA"/>
</dbReference>
<dbReference type="EMBL" id="CAXDID020000020">
    <property type="protein sequence ID" value="CAL5986790.1"/>
    <property type="molecule type" value="Genomic_DNA"/>
</dbReference>
<protein>
    <submittedName>
        <fullName evidence="2">Hypothetical_protein</fullName>
    </submittedName>
</protein>
<sequence>MITLFSQILSQLQNSIQLYYTQIFQLTLPIYEVLTTQICKLVKFSNTLKFTQAAIQPLLFDQWKLYPNILDESKQNIFISEFIKFTIPEDQALKNLNQIVLKEIQICYLDSNNNPDSFYPTATNIIVEFEIIKSHDKQTKAPYTTSN</sequence>
<gene>
    <name evidence="1" type="ORF">HINF_LOCUS63198</name>
    <name evidence="2" type="ORF">HINF_LOCUS9583</name>
</gene>
<accession>A0AA86VS94</accession>
<name>A0AA86VS94_9EUKA</name>
<reference evidence="1" key="1">
    <citation type="submission" date="2023-06" db="EMBL/GenBank/DDBJ databases">
        <authorList>
            <person name="Kurt Z."/>
        </authorList>
    </citation>
    <scope>NUCLEOTIDE SEQUENCE</scope>
</reference>
<organism evidence="1">
    <name type="scientific">Hexamita inflata</name>
    <dbReference type="NCBI Taxonomy" id="28002"/>
    <lineage>
        <taxon>Eukaryota</taxon>
        <taxon>Metamonada</taxon>
        <taxon>Diplomonadida</taxon>
        <taxon>Hexamitidae</taxon>
        <taxon>Hexamitinae</taxon>
        <taxon>Hexamita</taxon>
    </lineage>
</organism>
<reference evidence="2 3" key="2">
    <citation type="submission" date="2024-07" db="EMBL/GenBank/DDBJ databases">
        <authorList>
            <person name="Akdeniz Z."/>
        </authorList>
    </citation>
    <scope>NUCLEOTIDE SEQUENCE [LARGE SCALE GENOMIC DNA]</scope>
</reference>
<dbReference type="Proteomes" id="UP001642409">
    <property type="component" value="Unassembled WGS sequence"/>
</dbReference>
<comment type="caution">
    <text evidence="1">The sequence shown here is derived from an EMBL/GenBank/DDBJ whole genome shotgun (WGS) entry which is preliminary data.</text>
</comment>